<comment type="caution">
    <text evidence="2">The sequence shown here is derived from an EMBL/GenBank/DDBJ whole genome shotgun (WGS) entry which is preliminary data.</text>
</comment>
<reference evidence="3" key="1">
    <citation type="submission" date="2023-07" db="EMBL/GenBank/DDBJ databases">
        <authorList>
            <person name="Deng Y."/>
            <person name="Zhang Y.-Q."/>
        </authorList>
    </citation>
    <scope>NUCLEOTIDE SEQUENCE [LARGE SCALE GENOMIC DNA]</scope>
    <source>
        <strain evidence="3">CPCC 205710</strain>
    </source>
</reference>
<dbReference type="PANTHER" id="PTHR39335:SF1">
    <property type="entry name" value="BLL4220 PROTEIN"/>
    <property type="match status" value="1"/>
</dbReference>
<dbReference type="PROSITE" id="PS51257">
    <property type="entry name" value="PROKAR_LIPOPROTEIN"/>
    <property type="match status" value="1"/>
</dbReference>
<organism evidence="2 3">
    <name type="scientific">Mycobacterium deserti</name>
    <dbReference type="NCBI Taxonomy" id="2978347"/>
    <lineage>
        <taxon>Bacteria</taxon>
        <taxon>Bacillati</taxon>
        <taxon>Actinomycetota</taxon>
        <taxon>Actinomycetes</taxon>
        <taxon>Mycobacteriales</taxon>
        <taxon>Mycobacteriaceae</taxon>
        <taxon>Mycobacterium</taxon>
    </lineage>
</organism>
<dbReference type="PANTHER" id="PTHR39335">
    <property type="entry name" value="BLL4220 PROTEIN"/>
    <property type="match status" value="1"/>
</dbReference>
<gene>
    <name evidence="2" type="ORF">N4S67_23410</name>
</gene>
<feature type="region of interest" description="Disordered" evidence="1">
    <location>
        <begin position="40"/>
        <end position="76"/>
    </location>
</feature>
<accession>A0ABT2MGE0</accession>
<sequence>MPTPRSSASRCRPIVAHTSLLLVGVIALTACSARENKEAVSSATSSTQSSVVAPRTDAVTAAPNPPPSTDEAPPIGDVSLAFDDRGDLGQIIVDGTGRTLYAFSQDAANGPACYDACADSWLPLLAKGDPTGGTGIDVGAAATVPRRDGGNQVTYRGIPLYRYAGDKVDTDANGQGLDMFGGEWHVLTKDGRPLA</sequence>
<dbReference type="InterPro" id="IPR005297">
    <property type="entry name" value="Lipoprotein_repeat"/>
</dbReference>
<evidence type="ECO:0000313" key="3">
    <source>
        <dbReference type="Proteomes" id="UP001206639"/>
    </source>
</evidence>
<dbReference type="EMBL" id="JAODWD010000006">
    <property type="protein sequence ID" value="MCT7661358.1"/>
    <property type="molecule type" value="Genomic_DNA"/>
</dbReference>
<keyword evidence="3" id="KW-1185">Reference proteome</keyword>
<evidence type="ECO:0000313" key="2">
    <source>
        <dbReference type="EMBL" id="MCT7661358.1"/>
    </source>
</evidence>
<proteinExistence type="predicted"/>
<dbReference type="Pfam" id="PF03640">
    <property type="entry name" value="Lipoprotein_15"/>
    <property type="match status" value="2"/>
</dbReference>
<name>A0ABT2MGE0_9MYCO</name>
<feature type="compositionally biased region" description="Low complexity" evidence="1">
    <location>
        <begin position="40"/>
        <end position="53"/>
    </location>
</feature>
<protein>
    <recommendedName>
        <fullName evidence="4">Lipoprotein</fullName>
    </recommendedName>
</protein>
<dbReference type="RefSeq" id="WP_260995429.1">
    <property type="nucleotide sequence ID" value="NZ_JAODWD010000006.1"/>
</dbReference>
<evidence type="ECO:0000256" key="1">
    <source>
        <dbReference type="SAM" id="MobiDB-lite"/>
    </source>
</evidence>
<evidence type="ECO:0008006" key="4">
    <source>
        <dbReference type="Google" id="ProtNLM"/>
    </source>
</evidence>
<dbReference type="Proteomes" id="UP001206639">
    <property type="component" value="Unassembled WGS sequence"/>
</dbReference>